<reference evidence="2" key="1">
    <citation type="submission" date="2016-03" db="EMBL/GenBank/DDBJ databases">
        <title>Mechanisms controlling the formation of the plant cell surface in tip-growing cells are functionally conserved among land plants.</title>
        <authorList>
            <person name="Honkanen S."/>
            <person name="Jones V.A."/>
            <person name="Morieri G."/>
            <person name="Champion C."/>
            <person name="Hetherington A.J."/>
            <person name="Kelly S."/>
            <person name="Saint-Marcoux D."/>
            <person name="Proust H."/>
            <person name="Prescott H."/>
            <person name="Dolan L."/>
        </authorList>
    </citation>
    <scope>NUCLEOTIDE SEQUENCE [LARGE SCALE GENOMIC DNA]</scope>
    <source>
        <tissue evidence="2">Whole gametophyte</tissue>
    </source>
</reference>
<dbReference type="SUPFAM" id="SSF51735">
    <property type="entry name" value="NAD(P)-binding Rossmann-fold domains"/>
    <property type="match status" value="1"/>
</dbReference>
<protein>
    <recommendedName>
        <fullName evidence="1">Saccharopine dehydrogenase NADP binding domain-containing protein</fullName>
    </recommendedName>
</protein>
<dbReference type="Gene3D" id="3.30.360.10">
    <property type="entry name" value="Dihydrodipicolinate Reductase, domain 2"/>
    <property type="match status" value="1"/>
</dbReference>
<dbReference type="InterPro" id="IPR005097">
    <property type="entry name" value="Sacchrp_dh_NADP-bd"/>
</dbReference>
<keyword evidence="3" id="KW-1185">Reference proteome</keyword>
<name>A0A176VQW4_MARPO</name>
<organism evidence="2 3">
    <name type="scientific">Marchantia polymorpha subsp. ruderalis</name>
    <dbReference type="NCBI Taxonomy" id="1480154"/>
    <lineage>
        <taxon>Eukaryota</taxon>
        <taxon>Viridiplantae</taxon>
        <taxon>Streptophyta</taxon>
        <taxon>Embryophyta</taxon>
        <taxon>Marchantiophyta</taxon>
        <taxon>Marchantiopsida</taxon>
        <taxon>Marchantiidae</taxon>
        <taxon>Marchantiales</taxon>
        <taxon>Marchantiaceae</taxon>
        <taxon>Marchantia</taxon>
    </lineage>
</organism>
<accession>A0A176VQW4</accession>
<dbReference type="Pfam" id="PF03435">
    <property type="entry name" value="Sacchrp_dh_NADP"/>
    <property type="match status" value="1"/>
</dbReference>
<dbReference type="PANTHER" id="PTHR43796">
    <property type="entry name" value="CARBOXYNORSPERMIDINE SYNTHASE"/>
    <property type="match status" value="1"/>
</dbReference>
<evidence type="ECO:0000313" key="3">
    <source>
        <dbReference type="Proteomes" id="UP000077202"/>
    </source>
</evidence>
<dbReference type="AlphaFoldDB" id="A0A176VQW4"/>
<dbReference type="InterPro" id="IPR036291">
    <property type="entry name" value="NAD(P)-bd_dom_sf"/>
</dbReference>
<dbReference type="Gene3D" id="3.40.50.720">
    <property type="entry name" value="NAD(P)-binding Rossmann-like Domain"/>
    <property type="match status" value="1"/>
</dbReference>
<comment type="caution">
    <text evidence="2">The sequence shown here is derived from an EMBL/GenBank/DDBJ whole genome shotgun (WGS) entry which is preliminary data.</text>
</comment>
<sequence>MLHCKVTLSCGTLGLGIEQLRAVESSSYCRRRSWKVRCSNSTAQQTTVVKEDGKRSKQARVLVLGGTGRVGGSTARALAATDPAVQIVLAGRNREKGEALAKELGEGTQFSQFDFEDAETLKSILSEVDLVVHAAGPFQRRTNCNVLEAALATKTAYIDVCDDQDFSKRAKGYHQQAIDANVPAMTTTGIYPGVSNIMAAELVRLNQEASSESKPSRIRYAPFPNKNESFTIQVGTGGAGPTILATSFLLLGEEVVVYREGEKLLLKAYSGVRDVDFGKGLGKKPTYLLNLPEVASTHEVLGVPSVSARFGTDPALWNWGMSAVANFAPEGFLKDKSKVDAFVQMVDPVVRALDGIVGEKVSMRVDLDCTDGKKAVGIYTHKYLSVAVGVSIAAFARAVLEGSTQPGVWFPEEEGGIKVEDRAKLLERASKGTSNFIMNRPPWMIEKDPKEIGFGLYLQ</sequence>
<evidence type="ECO:0000313" key="2">
    <source>
        <dbReference type="EMBL" id="OAE23279.1"/>
    </source>
</evidence>
<dbReference type="Proteomes" id="UP000077202">
    <property type="component" value="Unassembled WGS sequence"/>
</dbReference>
<evidence type="ECO:0000259" key="1">
    <source>
        <dbReference type="Pfam" id="PF03435"/>
    </source>
</evidence>
<dbReference type="PANTHER" id="PTHR43796:SF2">
    <property type="entry name" value="CARBOXYNORSPERMIDINE SYNTHASE"/>
    <property type="match status" value="1"/>
</dbReference>
<proteinExistence type="predicted"/>
<dbReference type="EMBL" id="LVLJ01002893">
    <property type="protein sequence ID" value="OAE23279.1"/>
    <property type="molecule type" value="Genomic_DNA"/>
</dbReference>
<gene>
    <name evidence="2" type="ORF">AXG93_745s1010</name>
</gene>
<feature type="domain" description="Saccharopine dehydrogenase NADP binding" evidence="1">
    <location>
        <begin position="61"/>
        <end position="185"/>
    </location>
</feature>